<evidence type="ECO:0000259" key="2">
    <source>
        <dbReference type="Pfam" id="PF08423"/>
    </source>
</evidence>
<dbReference type="VEuPathDB" id="FungiDB:Z517_11176"/>
<dbReference type="Pfam" id="PF08423">
    <property type="entry name" value="Rad51"/>
    <property type="match status" value="1"/>
</dbReference>
<dbReference type="PANTHER" id="PTHR46644">
    <property type="entry name" value="DNA REPAIR PROTEIN XRCC2"/>
    <property type="match status" value="1"/>
</dbReference>
<dbReference type="SUPFAM" id="SSF52540">
    <property type="entry name" value="P-loop containing nucleoside triphosphate hydrolases"/>
    <property type="match status" value="1"/>
</dbReference>
<dbReference type="EMBL" id="KN846975">
    <property type="protein sequence ID" value="KIW76430.1"/>
    <property type="molecule type" value="Genomic_DNA"/>
</dbReference>
<accession>A0A0D2GCI6</accession>
<dbReference type="InterPro" id="IPR027417">
    <property type="entry name" value="P-loop_NTPase"/>
</dbReference>
<dbReference type="Gene3D" id="3.40.50.300">
    <property type="entry name" value="P-loop containing nucleotide triphosphate hydrolases"/>
    <property type="match status" value="1"/>
</dbReference>
<dbReference type="GO" id="GO:0042148">
    <property type="term" value="P:DNA strand invasion"/>
    <property type="evidence" value="ECO:0007669"/>
    <property type="project" value="TreeGrafter"/>
</dbReference>
<feature type="region of interest" description="Disordered" evidence="1">
    <location>
        <begin position="69"/>
        <end position="118"/>
    </location>
</feature>
<dbReference type="OrthoDB" id="420422at2759"/>
<feature type="compositionally biased region" description="Acidic residues" evidence="1">
    <location>
        <begin position="81"/>
        <end position="90"/>
    </location>
</feature>
<dbReference type="RefSeq" id="XP_013280238.1">
    <property type="nucleotide sequence ID" value="XM_013424784.1"/>
</dbReference>
<organism evidence="3 4">
    <name type="scientific">Fonsecaea pedrosoi CBS 271.37</name>
    <dbReference type="NCBI Taxonomy" id="1442368"/>
    <lineage>
        <taxon>Eukaryota</taxon>
        <taxon>Fungi</taxon>
        <taxon>Dikarya</taxon>
        <taxon>Ascomycota</taxon>
        <taxon>Pezizomycotina</taxon>
        <taxon>Eurotiomycetes</taxon>
        <taxon>Chaetothyriomycetidae</taxon>
        <taxon>Chaetothyriales</taxon>
        <taxon>Herpotrichiellaceae</taxon>
        <taxon>Fonsecaea</taxon>
    </lineage>
</organism>
<dbReference type="PANTHER" id="PTHR46644:SF2">
    <property type="entry name" value="DNA REPAIR PROTEIN XRCC2"/>
    <property type="match status" value="1"/>
</dbReference>
<evidence type="ECO:0000256" key="1">
    <source>
        <dbReference type="SAM" id="MobiDB-lite"/>
    </source>
</evidence>
<dbReference type="InterPro" id="IPR030547">
    <property type="entry name" value="XRCC2"/>
</dbReference>
<gene>
    <name evidence="3" type="ORF">Z517_11176</name>
</gene>
<feature type="region of interest" description="Disordered" evidence="1">
    <location>
        <begin position="302"/>
        <end position="329"/>
    </location>
</feature>
<proteinExistence type="predicted"/>
<evidence type="ECO:0000313" key="4">
    <source>
        <dbReference type="Proteomes" id="UP000053029"/>
    </source>
</evidence>
<dbReference type="STRING" id="1442368.A0A0D2GCI6"/>
<dbReference type="GO" id="GO:0000400">
    <property type="term" value="F:four-way junction DNA binding"/>
    <property type="evidence" value="ECO:0007669"/>
    <property type="project" value="TreeGrafter"/>
</dbReference>
<dbReference type="GO" id="GO:0000724">
    <property type="term" value="P:double-strand break repair via homologous recombination"/>
    <property type="evidence" value="ECO:0007669"/>
    <property type="project" value="InterPro"/>
</dbReference>
<name>A0A0D2GCI6_9EURO</name>
<keyword evidence="4" id="KW-1185">Reference proteome</keyword>
<protein>
    <recommendedName>
        <fullName evidence="2">Rad51-like C-terminal domain-containing protein</fullName>
    </recommendedName>
</protein>
<dbReference type="CDD" id="cd19490">
    <property type="entry name" value="XRCC2"/>
    <property type="match status" value="1"/>
</dbReference>
<dbReference type="AlphaFoldDB" id="A0A0D2GCI6"/>
<evidence type="ECO:0000313" key="3">
    <source>
        <dbReference type="EMBL" id="KIW76430.1"/>
    </source>
</evidence>
<feature type="compositionally biased region" description="Polar residues" evidence="1">
    <location>
        <begin position="309"/>
        <end position="324"/>
    </location>
</feature>
<dbReference type="GeneID" id="25310666"/>
<feature type="domain" description="Rad51-like C-terminal" evidence="2">
    <location>
        <begin position="121"/>
        <end position="165"/>
    </location>
</feature>
<dbReference type="GO" id="GO:0005815">
    <property type="term" value="C:microtubule organizing center"/>
    <property type="evidence" value="ECO:0007669"/>
    <property type="project" value="TreeGrafter"/>
</dbReference>
<dbReference type="GO" id="GO:0005657">
    <property type="term" value="C:replication fork"/>
    <property type="evidence" value="ECO:0007669"/>
    <property type="project" value="InterPro"/>
</dbReference>
<sequence length="435" mass="46989">MSAEQYGARLLQGVQEESLEQFLAELRWTVEPQPRAVLGVPQLDTLLESLRYPETLANTRRREWLSSPAATSVVYGSDDDRSNEEEDSDNVETSRLRPQPRASAEKPKPATVELTSVSSASGKTSLLSHLCAISVLPRDMGGKESTIVYIDSDGRFSGARLAQIMLHHIQNHQSKASEETPSTLTDSRTQQVIRSSLDHIHVFRPQSSAQLISTLSSLHAYLFDGSRHHSMHRPLSLIVIDSATAFYWQDRSDQAMAKLESPGTGLRGGGPSPSRAAQTIEILKTLQEKFACAVVFSTVSTVSAPPLPSSSTRPPHETTTSGPTTLAPAASDTRFVSPWTSYATLSLSLARLPIAQFPAQMGLEECLRDREKRLEAVRKGRFLATLVPSSGSAPLAAPAATAQGRAGKEGDESGTKVIGGSAFEFRITGAGVELE</sequence>
<dbReference type="GO" id="GO:0033063">
    <property type="term" value="C:Rad51B-Rad51C-Rad51D-XRCC2 complex"/>
    <property type="evidence" value="ECO:0007669"/>
    <property type="project" value="InterPro"/>
</dbReference>
<dbReference type="HOGENOM" id="CLU_046729_0_0_1"/>
<reference evidence="3 4" key="1">
    <citation type="submission" date="2015-01" db="EMBL/GenBank/DDBJ databases">
        <title>The Genome Sequence of Fonsecaea pedrosoi CBS 271.37.</title>
        <authorList>
            <consortium name="The Broad Institute Genomics Platform"/>
            <person name="Cuomo C."/>
            <person name="de Hoog S."/>
            <person name="Gorbushina A."/>
            <person name="Stielow B."/>
            <person name="Teixiera M."/>
            <person name="Abouelleil A."/>
            <person name="Chapman S.B."/>
            <person name="Priest M."/>
            <person name="Young S.K."/>
            <person name="Wortman J."/>
            <person name="Nusbaum C."/>
            <person name="Birren B."/>
        </authorList>
    </citation>
    <scope>NUCLEOTIDE SEQUENCE [LARGE SCALE GENOMIC DNA]</scope>
    <source>
        <strain evidence="3 4">CBS 271.37</strain>
    </source>
</reference>
<dbReference type="InterPro" id="IPR013632">
    <property type="entry name" value="Rad51_C"/>
</dbReference>
<dbReference type="Proteomes" id="UP000053029">
    <property type="component" value="Unassembled WGS sequence"/>
</dbReference>